<dbReference type="Gene3D" id="3.30.200.20">
    <property type="entry name" value="Phosphorylase Kinase, domain 1"/>
    <property type="match status" value="1"/>
</dbReference>
<dbReference type="FunFam" id="1.10.510.10:FF:001512">
    <property type="entry name" value="Receptor tyrosine-protein kinase erbB-2"/>
    <property type="match status" value="1"/>
</dbReference>
<evidence type="ECO:0000259" key="19">
    <source>
        <dbReference type="PROSITE" id="PS50011"/>
    </source>
</evidence>
<feature type="domain" description="Protein kinase" evidence="19">
    <location>
        <begin position="594"/>
        <end position="909"/>
    </location>
</feature>
<evidence type="ECO:0000256" key="15">
    <source>
        <dbReference type="PROSITE-ProRule" id="PRU10141"/>
    </source>
</evidence>
<evidence type="ECO:0000256" key="12">
    <source>
        <dbReference type="ARBA" id="ARBA00023170"/>
    </source>
</evidence>
<dbReference type="PANTHER" id="PTHR24416:SF600">
    <property type="entry name" value="PDGF- AND VEGF-RECEPTOR RELATED, ISOFORM J"/>
    <property type="match status" value="1"/>
</dbReference>
<feature type="domain" description="Ig-like" evidence="20">
    <location>
        <begin position="415"/>
        <end position="504"/>
    </location>
</feature>
<feature type="chain" id="PRO_5012601380" evidence="18">
    <location>
        <begin position="22"/>
        <end position="978"/>
    </location>
</feature>
<protein>
    <submittedName>
        <fullName evidence="21">Vascular endothelial growth factor receptor 1</fullName>
    </submittedName>
</protein>
<dbReference type="GO" id="GO:0005524">
    <property type="term" value="F:ATP binding"/>
    <property type="evidence" value="ECO:0007669"/>
    <property type="project" value="UniProtKB-UniRule"/>
</dbReference>
<dbReference type="GO" id="GO:0030182">
    <property type="term" value="P:neuron differentiation"/>
    <property type="evidence" value="ECO:0007669"/>
    <property type="project" value="UniProtKB-ARBA"/>
</dbReference>
<dbReference type="GO" id="GO:0043235">
    <property type="term" value="C:receptor complex"/>
    <property type="evidence" value="ECO:0007669"/>
    <property type="project" value="TreeGrafter"/>
</dbReference>
<dbReference type="Gene3D" id="1.10.510.10">
    <property type="entry name" value="Transferase(Phosphotransferase) domain 1"/>
    <property type="match status" value="1"/>
</dbReference>
<dbReference type="FunFam" id="3.30.200.20:FF:000586">
    <property type="entry name" value="Receptor protein-tyrosine kinase"/>
    <property type="match status" value="1"/>
</dbReference>
<evidence type="ECO:0000256" key="11">
    <source>
        <dbReference type="ARBA" id="ARBA00023157"/>
    </source>
</evidence>
<feature type="binding site" evidence="15">
    <location>
        <position position="630"/>
    </location>
    <ligand>
        <name>ATP</name>
        <dbReference type="ChEBI" id="CHEBI:30616"/>
    </ligand>
</feature>
<name>A0A226E3A4_FOLCA</name>
<keyword evidence="18" id="KW-0732">Signal</keyword>
<keyword evidence="12 21" id="KW-0675">Receptor</keyword>
<dbReference type="GO" id="GO:0004714">
    <property type="term" value="F:transmembrane receptor protein tyrosine kinase activity"/>
    <property type="evidence" value="ECO:0007669"/>
    <property type="project" value="UniProtKB-EC"/>
</dbReference>
<keyword evidence="8 17" id="KW-1133">Transmembrane helix</keyword>
<dbReference type="InterPro" id="IPR000719">
    <property type="entry name" value="Prot_kinase_dom"/>
</dbReference>
<dbReference type="Proteomes" id="UP000198287">
    <property type="component" value="Unassembled WGS sequence"/>
</dbReference>
<evidence type="ECO:0000256" key="18">
    <source>
        <dbReference type="SAM" id="SignalP"/>
    </source>
</evidence>
<dbReference type="GO" id="GO:0005886">
    <property type="term" value="C:plasma membrane"/>
    <property type="evidence" value="ECO:0007669"/>
    <property type="project" value="TreeGrafter"/>
</dbReference>
<gene>
    <name evidence="21" type="ORF">Fcan01_13309</name>
</gene>
<comment type="subcellular location">
    <subcellularLocation>
        <location evidence="2">Endomembrane system</location>
    </subcellularLocation>
    <subcellularLocation>
        <location evidence="1">Membrane</location>
        <topology evidence="1">Single-pass membrane protein</topology>
    </subcellularLocation>
</comment>
<sequence>MLTFLKLVISTFVLIGHRSRAVAWGLSQGRRSPLCNHRHNSDFPNVTMSVPSNSTEVWFGNDTFRILQNMDLGINLTCESRYPIQWVETYDKESDGLGGVRPASLVKGLWNEVVEGAEDETWSYRTVFSSQFSGSVCSVSNYTCQAVDDLCLRTNVILHLDQATDLVNMHLTQGPNRDDELQRRTEVGKEDECAAIVSYWLHPMKPHYGWKCEIASSGKIITDRNQFLICDSAAHCNTFYRHQRMGTKCLRRVADCYYYCAYTNDNSYKPGFVTCRDQGILLAQHYFYSVPQTPHETPEIYFDWSEADPQKMLVIEPLSNETYLMDTVTVFCQLSRYYFAYGHRFAVGSENGSVDYKMAVDGEYVEVYNTNRINLTIELTTLGAVDVYCLAPVWNSTDWVNQSISINVLPDPEPPSFAFTEDEEETLVWFTGDSNKSIICRGQGKPSPVVRWSDVVPGSKYVENSVDKTTTEIEFPIVSDEVEGEYVCEAENFLKISRKTFRVVVIDPFKLVVKTVSIVASCVLMLCLVVMFLCWKTIRDQRKQIRLLSEAEIKEFLEGNIEAVQSNDYLDTSDLIQSLPYNPKFEIPKEMIHIDQSKVLGSGNFGQVLKGSIQLLDSQNGSRSMKTALKGMNSIDVAVKTVKHNMEVLYFKTLLSEVKIMAYIGSHPNICSLVGACTQNIRKREIFIAVEFCTNGSLEHYLRKQRPVFINLVKNDAIVPQEPKQRNPYENVDAEYGGADMTNNKLTPITTQNLIKWSREIANGMEFLGSKKIIHGDLATRNVFLSDELVVKIGDFGLSRQLLNYSNYIKNQESPLPFKWMAVESLQQMRFSVFSDIWAYGVTTWEIFTLANVPYPGVTWSDDFLDQLVNGMRMHKPSYATTNIYNTMLDCWNNEPSLRPSFSELKIFFEKLLVDTSPQNYFQPSFEGFVNHVANDGGTSEEGRPQVFIPPQNNLSPDSGIAEDTQGYLLPFSEPRDA</sequence>
<dbReference type="PROSITE" id="PS50835">
    <property type="entry name" value="IG_LIKE"/>
    <property type="match status" value="1"/>
</dbReference>
<dbReference type="InterPro" id="IPR013783">
    <property type="entry name" value="Ig-like_fold"/>
</dbReference>
<evidence type="ECO:0000256" key="4">
    <source>
        <dbReference type="ARBA" id="ARBA00022692"/>
    </source>
</evidence>
<dbReference type="OMA" id="VGACTQN"/>
<evidence type="ECO:0000256" key="6">
    <source>
        <dbReference type="ARBA" id="ARBA00022777"/>
    </source>
</evidence>
<evidence type="ECO:0000256" key="7">
    <source>
        <dbReference type="ARBA" id="ARBA00022840"/>
    </source>
</evidence>
<evidence type="ECO:0000256" key="16">
    <source>
        <dbReference type="SAM" id="MobiDB-lite"/>
    </source>
</evidence>
<keyword evidence="6" id="KW-0418">Kinase</keyword>
<proteinExistence type="predicted"/>
<keyword evidence="10" id="KW-0829">Tyrosine-protein kinase</keyword>
<feature type="transmembrane region" description="Helical" evidence="17">
    <location>
        <begin position="511"/>
        <end position="535"/>
    </location>
</feature>
<feature type="signal peptide" evidence="18">
    <location>
        <begin position="1"/>
        <end position="21"/>
    </location>
</feature>
<evidence type="ECO:0000256" key="14">
    <source>
        <dbReference type="ARBA" id="ARBA00051243"/>
    </source>
</evidence>
<keyword evidence="7 15" id="KW-0067">ATP-binding</keyword>
<dbReference type="InterPro" id="IPR017441">
    <property type="entry name" value="Protein_kinase_ATP_BS"/>
</dbReference>
<evidence type="ECO:0000256" key="2">
    <source>
        <dbReference type="ARBA" id="ARBA00004308"/>
    </source>
</evidence>
<comment type="catalytic activity">
    <reaction evidence="14">
        <text>L-tyrosyl-[protein] + ATP = O-phospho-L-tyrosyl-[protein] + ADP + H(+)</text>
        <dbReference type="Rhea" id="RHEA:10596"/>
        <dbReference type="Rhea" id="RHEA-COMP:10136"/>
        <dbReference type="Rhea" id="RHEA-COMP:20101"/>
        <dbReference type="ChEBI" id="CHEBI:15378"/>
        <dbReference type="ChEBI" id="CHEBI:30616"/>
        <dbReference type="ChEBI" id="CHEBI:46858"/>
        <dbReference type="ChEBI" id="CHEBI:61978"/>
        <dbReference type="ChEBI" id="CHEBI:456216"/>
        <dbReference type="EC" id="2.7.10.1"/>
    </reaction>
</comment>
<dbReference type="InterPro" id="IPR011009">
    <property type="entry name" value="Kinase-like_dom_sf"/>
</dbReference>
<evidence type="ECO:0000256" key="1">
    <source>
        <dbReference type="ARBA" id="ARBA00004167"/>
    </source>
</evidence>
<accession>A0A226E3A4</accession>
<dbReference type="GO" id="GO:0050793">
    <property type="term" value="P:regulation of developmental process"/>
    <property type="evidence" value="ECO:0007669"/>
    <property type="project" value="UniProtKB-ARBA"/>
</dbReference>
<dbReference type="SUPFAM" id="SSF56112">
    <property type="entry name" value="Protein kinase-like (PK-like)"/>
    <property type="match status" value="1"/>
</dbReference>
<comment type="caution">
    <text evidence="21">The sequence shown here is derived from an EMBL/GenBank/DDBJ whole genome shotgun (WGS) entry which is preliminary data.</text>
</comment>
<reference evidence="21 22" key="1">
    <citation type="submission" date="2015-12" db="EMBL/GenBank/DDBJ databases">
        <title>The genome of Folsomia candida.</title>
        <authorList>
            <person name="Faddeeva A."/>
            <person name="Derks M.F."/>
            <person name="Anvar Y."/>
            <person name="Smit S."/>
            <person name="Van Straalen N."/>
            <person name="Roelofs D."/>
        </authorList>
    </citation>
    <scope>NUCLEOTIDE SEQUENCE [LARGE SCALE GENOMIC DNA]</scope>
    <source>
        <strain evidence="21 22">VU population</strain>
        <tissue evidence="21">Whole body</tissue>
    </source>
</reference>
<dbReference type="GO" id="GO:0012505">
    <property type="term" value="C:endomembrane system"/>
    <property type="evidence" value="ECO:0007669"/>
    <property type="project" value="UniProtKB-SubCell"/>
</dbReference>
<dbReference type="GO" id="GO:0007169">
    <property type="term" value="P:cell surface receptor protein tyrosine kinase signaling pathway"/>
    <property type="evidence" value="ECO:0007669"/>
    <property type="project" value="TreeGrafter"/>
</dbReference>
<dbReference type="PANTHER" id="PTHR24416">
    <property type="entry name" value="TYROSINE-PROTEIN KINASE RECEPTOR"/>
    <property type="match status" value="1"/>
</dbReference>
<evidence type="ECO:0000256" key="9">
    <source>
        <dbReference type="ARBA" id="ARBA00023136"/>
    </source>
</evidence>
<dbReference type="GO" id="GO:0048468">
    <property type="term" value="P:cell development"/>
    <property type="evidence" value="ECO:0007669"/>
    <property type="project" value="UniProtKB-ARBA"/>
</dbReference>
<dbReference type="PRINTS" id="PR00109">
    <property type="entry name" value="TYRKINASE"/>
</dbReference>
<dbReference type="SUPFAM" id="SSF48726">
    <property type="entry name" value="Immunoglobulin"/>
    <property type="match status" value="1"/>
</dbReference>
<dbReference type="InterPro" id="IPR050122">
    <property type="entry name" value="RTK"/>
</dbReference>
<keyword evidence="22" id="KW-1185">Reference proteome</keyword>
<dbReference type="OrthoDB" id="3256376at2759"/>
<dbReference type="CDD" id="cd00192">
    <property type="entry name" value="PTKc"/>
    <property type="match status" value="1"/>
</dbReference>
<dbReference type="InterPro" id="IPR007110">
    <property type="entry name" value="Ig-like_dom"/>
</dbReference>
<evidence type="ECO:0000256" key="10">
    <source>
        <dbReference type="ARBA" id="ARBA00023137"/>
    </source>
</evidence>
<evidence type="ECO:0000313" key="21">
    <source>
        <dbReference type="EMBL" id="OXA51750.1"/>
    </source>
</evidence>
<evidence type="ECO:0000256" key="13">
    <source>
        <dbReference type="ARBA" id="ARBA00023180"/>
    </source>
</evidence>
<dbReference type="STRING" id="158441.A0A226E3A4"/>
<dbReference type="Gene3D" id="2.60.40.10">
    <property type="entry name" value="Immunoglobulins"/>
    <property type="match status" value="1"/>
</dbReference>
<keyword evidence="5 15" id="KW-0547">Nucleotide-binding</keyword>
<evidence type="ECO:0000259" key="20">
    <source>
        <dbReference type="PROSITE" id="PS50835"/>
    </source>
</evidence>
<keyword evidence="11" id="KW-1015">Disulfide bond</keyword>
<evidence type="ECO:0000313" key="22">
    <source>
        <dbReference type="Proteomes" id="UP000198287"/>
    </source>
</evidence>
<evidence type="ECO:0000256" key="17">
    <source>
        <dbReference type="SAM" id="Phobius"/>
    </source>
</evidence>
<dbReference type="Pfam" id="PF07714">
    <property type="entry name" value="PK_Tyr_Ser-Thr"/>
    <property type="match status" value="1"/>
</dbReference>
<organism evidence="21 22">
    <name type="scientific">Folsomia candida</name>
    <name type="common">Springtail</name>
    <dbReference type="NCBI Taxonomy" id="158441"/>
    <lineage>
        <taxon>Eukaryota</taxon>
        <taxon>Metazoa</taxon>
        <taxon>Ecdysozoa</taxon>
        <taxon>Arthropoda</taxon>
        <taxon>Hexapoda</taxon>
        <taxon>Collembola</taxon>
        <taxon>Entomobryomorpha</taxon>
        <taxon>Isotomoidea</taxon>
        <taxon>Isotomidae</taxon>
        <taxon>Proisotominae</taxon>
        <taxon>Folsomia</taxon>
    </lineage>
</organism>
<evidence type="ECO:0000256" key="8">
    <source>
        <dbReference type="ARBA" id="ARBA00022989"/>
    </source>
</evidence>
<evidence type="ECO:0000256" key="5">
    <source>
        <dbReference type="ARBA" id="ARBA00022741"/>
    </source>
</evidence>
<dbReference type="GO" id="GO:0051130">
    <property type="term" value="P:positive regulation of cellular component organization"/>
    <property type="evidence" value="ECO:0007669"/>
    <property type="project" value="UniProtKB-ARBA"/>
</dbReference>
<dbReference type="PROSITE" id="PS00107">
    <property type="entry name" value="PROTEIN_KINASE_ATP"/>
    <property type="match status" value="1"/>
</dbReference>
<dbReference type="InterPro" id="IPR008266">
    <property type="entry name" value="Tyr_kinase_AS"/>
</dbReference>
<dbReference type="PROSITE" id="PS50011">
    <property type="entry name" value="PROTEIN_KINASE_DOM"/>
    <property type="match status" value="1"/>
</dbReference>
<keyword evidence="13" id="KW-0325">Glycoprotein</keyword>
<evidence type="ECO:0000256" key="3">
    <source>
        <dbReference type="ARBA" id="ARBA00022679"/>
    </source>
</evidence>
<dbReference type="InterPro" id="IPR036179">
    <property type="entry name" value="Ig-like_dom_sf"/>
</dbReference>
<dbReference type="AlphaFoldDB" id="A0A226E3A4"/>
<dbReference type="EMBL" id="LNIX01000007">
    <property type="protein sequence ID" value="OXA51750.1"/>
    <property type="molecule type" value="Genomic_DNA"/>
</dbReference>
<keyword evidence="9 17" id="KW-0472">Membrane</keyword>
<feature type="region of interest" description="Disordered" evidence="16">
    <location>
        <begin position="950"/>
        <end position="978"/>
    </location>
</feature>
<dbReference type="InterPro" id="IPR001245">
    <property type="entry name" value="Ser-Thr/Tyr_kinase_cat_dom"/>
</dbReference>
<keyword evidence="4 17" id="KW-0812">Transmembrane</keyword>
<dbReference type="PROSITE" id="PS00109">
    <property type="entry name" value="PROTEIN_KINASE_TYR"/>
    <property type="match status" value="1"/>
</dbReference>
<keyword evidence="3" id="KW-0808">Transferase</keyword>